<organism evidence="2 3">
    <name type="scientific">Pseudozyma flocculosa</name>
    <dbReference type="NCBI Taxonomy" id="84751"/>
    <lineage>
        <taxon>Eukaryota</taxon>
        <taxon>Fungi</taxon>
        <taxon>Dikarya</taxon>
        <taxon>Basidiomycota</taxon>
        <taxon>Ustilaginomycotina</taxon>
        <taxon>Ustilaginomycetes</taxon>
        <taxon>Ustilaginales</taxon>
        <taxon>Ustilaginaceae</taxon>
        <taxon>Pseudozyma</taxon>
    </lineage>
</organism>
<dbReference type="Proteomes" id="UP000323386">
    <property type="component" value="Unassembled WGS sequence"/>
</dbReference>
<dbReference type="AlphaFoldDB" id="A0A5C3F9Y7"/>
<keyword evidence="3" id="KW-1185">Reference proteome</keyword>
<evidence type="ECO:0000313" key="3">
    <source>
        <dbReference type="Proteomes" id="UP000323386"/>
    </source>
</evidence>
<gene>
    <name evidence="2" type="ORF">PSFLO_06039</name>
</gene>
<dbReference type="EMBL" id="OOIP01000020">
    <property type="protein sequence ID" value="SPO40557.1"/>
    <property type="molecule type" value="Genomic_DNA"/>
</dbReference>
<dbReference type="OrthoDB" id="39175at2759"/>
<evidence type="ECO:0000256" key="1">
    <source>
        <dbReference type="SAM" id="MobiDB-lite"/>
    </source>
</evidence>
<evidence type="ECO:0000313" key="2">
    <source>
        <dbReference type="EMBL" id="SPO40557.1"/>
    </source>
</evidence>
<evidence type="ECO:0008006" key="4">
    <source>
        <dbReference type="Google" id="ProtNLM"/>
    </source>
</evidence>
<reference evidence="2 3" key="1">
    <citation type="submission" date="2018-03" db="EMBL/GenBank/DDBJ databases">
        <authorList>
            <person name="Guldener U."/>
        </authorList>
    </citation>
    <scope>NUCLEOTIDE SEQUENCE [LARGE SCALE GENOMIC DNA]</scope>
    <source>
        <strain evidence="2 3">DAOM196992</strain>
    </source>
</reference>
<name>A0A5C3F9Y7_9BASI</name>
<accession>A0A5C3F9Y7</accession>
<feature type="region of interest" description="Disordered" evidence="1">
    <location>
        <begin position="355"/>
        <end position="386"/>
    </location>
</feature>
<sequence>MDDPRLNAIRLGLVSIHEARHLFAVYAKGVQPFNFGFPEFPASSHMTPVLISAVASVASLFSPTAQLRSRFLALRDDVFERTSAHFPIDSDDPFNVETGIGTEEIVGAAIVASYDASHQGWQLARAARWWSARCSYDRPDADNLTVGEMCDEAPYTASVRPEITKADVRLAYHAQVADVMLRKKRALSPADVRNLSDDLLRHHLLCQRRLGRDEDAATRSCAALLFHLARVYICSQVRDLPAPDGTPEEELDHECEIEALAELCNISTAAALSLLCDPRGGLLGNLAKLPAVYHFLISHSLGHYLQELQDRRDSEGGSVGAQVGPSAQPCAQSDDLLRSMRWFVHQYAAELQQSQTQSASTAIVGPRGSSLADEPISRGGDARSADHDLGRAADQVQPPSELLGSDTGARQPRHVEHPAMIRHPAAEIASALVEAMEAALAVL</sequence>
<protein>
    <recommendedName>
        <fullName evidence="4">Transcription factor domain-containing protein</fullName>
    </recommendedName>
</protein>
<proteinExistence type="predicted"/>